<keyword evidence="2" id="KW-1185">Reference proteome</keyword>
<dbReference type="PROSITE" id="PS51257">
    <property type="entry name" value="PROKAR_LIPOPROTEIN"/>
    <property type="match status" value="1"/>
</dbReference>
<name>A0ABW7NBT3_9BACT</name>
<gene>
    <name evidence="1" type="ORF">ACHKAR_16505</name>
</gene>
<protein>
    <recommendedName>
        <fullName evidence="3">Lipoprotein</fullName>
    </recommendedName>
</protein>
<proteinExistence type="predicted"/>
<evidence type="ECO:0000313" key="2">
    <source>
        <dbReference type="Proteomes" id="UP001610063"/>
    </source>
</evidence>
<evidence type="ECO:0000313" key="1">
    <source>
        <dbReference type="EMBL" id="MFH6985058.1"/>
    </source>
</evidence>
<comment type="caution">
    <text evidence="1">The sequence shown here is derived from an EMBL/GenBank/DDBJ whole genome shotgun (WGS) entry which is preliminary data.</text>
</comment>
<evidence type="ECO:0008006" key="3">
    <source>
        <dbReference type="Google" id="ProtNLM"/>
    </source>
</evidence>
<dbReference type="RefSeq" id="WP_395418517.1">
    <property type="nucleotide sequence ID" value="NZ_JBIPKE010000019.1"/>
</dbReference>
<organism evidence="1 2">
    <name type="scientific">Marinoscillum luteum</name>
    <dbReference type="NCBI Taxonomy" id="861051"/>
    <lineage>
        <taxon>Bacteria</taxon>
        <taxon>Pseudomonadati</taxon>
        <taxon>Bacteroidota</taxon>
        <taxon>Cytophagia</taxon>
        <taxon>Cytophagales</taxon>
        <taxon>Reichenbachiellaceae</taxon>
        <taxon>Marinoscillum</taxon>
    </lineage>
</organism>
<accession>A0ABW7NBT3</accession>
<sequence>MKYLLIIIMAWMMTGCDEDVVMTTSDIRYGTSFGECIGYCIRETTLHDTQITVQAKSRDDGQATKTKVAELPTADAMAIRSGIDVHQFQQLPSTIGCPDCADGGAEWLELQIEGETVRVTFEYGADIDGIGAGVLRLRELTQEMDPSID</sequence>
<dbReference type="EMBL" id="JBIPKE010000019">
    <property type="protein sequence ID" value="MFH6985058.1"/>
    <property type="molecule type" value="Genomic_DNA"/>
</dbReference>
<dbReference type="Proteomes" id="UP001610063">
    <property type="component" value="Unassembled WGS sequence"/>
</dbReference>
<reference evidence="1 2" key="1">
    <citation type="journal article" date="2013" name="Int. J. Syst. Evol. Microbiol.">
        <title>Marinoscillum luteum sp. nov., isolated from marine sediment.</title>
        <authorList>
            <person name="Cha I.T."/>
            <person name="Park S.J."/>
            <person name="Kim S.J."/>
            <person name="Kim J.G."/>
            <person name="Jung M.Y."/>
            <person name="Shin K.S."/>
            <person name="Kwon K.K."/>
            <person name="Yang S.H."/>
            <person name="Seo Y.S."/>
            <person name="Rhee S.K."/>
        </authorList>
    </citation>
    <scope>NUCLEOTIDE SEQUENCE [LARGE SCALE GENOMIC DNA]</scope>
    <source>
        <strain evidence="1 2">KCTC 23939</strain>
    </source>
</reference>